<evidence type="ECO:0000313" key="1">
    <source>
        <dbReference type="WBParaSite" id="SCUD_0000342701-mRNA-1"/>
    </source>
</evidence>
<protein>
    <submittedName>
        <fullName evidence="1">Uncharacterized protein</fullName>
    </submittedName>
</protein>
<organism evidence="1">
    <name type="scientific">Schistosoma curassoni</name>
    <dbReference type="NCBI Taxonomy" id="6186"/>
    <lineage>
        <taxon>Eukaryota</taxon>
        <taxon>Metazoa</taxon>
        <taxon>Spiralia</taxon>
        <taxon>Lophotrochozoa</taxon>
        <taxon>Platyhelminthes</taxon>
        <taxon>Trematoda</taxon>
        <taxon>Digenea</taxon>
        <taxon>Strigeidida</taxon>
        <taxon>Schistosomatoidea</taxon>
        <taxon>Schistosomatidae</taxon>
        <taxon>Schistosoma</taxon>
    </lineage>
</organism>
<dbReference type="AlphaFoldDB" id="A0A183JL46"/>
<accession>A0A183JL46</accession>
<sequence>MCIFIVINYMLIPLFYGMSYRQLYSTIEIYNHIFPVEQMFAV</sequence>
<name>A0A183JL46_9TREM</name>
<proteinExistence type="predicted"/>
<dbReference type="WBParaSite" id="SCUD_0000342701-mRNA-1">
    <property type="protein sequence ID" value="SCUD_0000342701-mRNA-1"/>
    <property type="gene ID" value="SCUD_0000342701"/>
</dbReference>
<reference evidence="1" key="1">
    <citation type="submission" date="2016-06" db="UniProtKB">
        <authorList>
            <consortium name="WormBaseParasite"/>
        </authorList>
    </citation>
    <scope>IDENTIFICATION</scope>
</reference>